<dbReference type="PROSITE" id="PS50011">
    <property type="entry name" value="PROTEIN_KINASE_DOM"/>
    <property type="match status" value="1"/>
</dbReference>
<dbReference type="Pfam" id="PF00069">
    <property type="entry name" value="Pkinase"/>
    <property type="match status" value="1"/>
</dbReference>
<evidence type="ECO:0000256" key="10">
    <source>
        <dbReference type="ARBA" id="ARBA00022871"/>
    </source>
</evidence>
<keyword evidence="8" id="KW-0460">Magnesium</keyword>
<keyword evidence="5" id="KW-0547">Nucleotide-binding</keyword>
<dbReference type="Proteomes" id="UP000276991">
    <property type="component" value="Unassembled WGS sequence"/>
</dbReference>
<evidence type="ECO:0000259" key="11">
    <source>
        <dbReference type="PROSITE" id="PS50011"/>
    </source>
</evidence>
<keyword evidence="9" id="KW-0832">Ubl conjugation</keyword>
<dbReference type="GO" id="GO:0005524">
    <property type="term" value="F:ATP binding"/>
    <property type="evidence" value="ECO:0007669"/>
    <property type="project" value="UniProtKB-KW"/>
</dbReference>
<organism evidence="12 13">
    <name type="scientific">Acanthocheilonema viteae</name>
    <name type="common">Filarial nematode worm</name>
    <name type="synonym">Dipetalonema viteae</name>
    <dbReference type="NCBI Taxonomy" id="6277"/>
    <lineage>
        <taxon>Eukaryota</taxon>
        <taxon>Metazoa</taxon>
        <taxon>Ecdysozoa</taxon>
        <taxon>Nematoda</taxon>
        <taxon>Chromadorea</taxon>
        <taxon>Rhabditida</taxon>
        <taxon>Spirurina</taxon>
        <taxon>Spiruromorpha</taxon>
        <taxon>Filarioidea</taxon>
        <taxon>Onchocercidae</taxon>
        <taxon>Acanthocheilonema</taxon>
    </lineage>
</organism>
<dbReference type="EMBL" id="UPTC01000561">
    <property type="protein sequence ID" value="VBB29207.1"/>
    <property type="molecule type" value="Genomic_DNA"/>
</dbReference>
<evidence type="ECO:0000313" key="12">
    <source>
        <dbReference type="EMBL" id="VBB29207.1"/>
    </source>
</evidence>
<evidence type="ECO:0000256" key="9">
    <source>
        <dbReference type="ARBA" id="ARBA00022843"/>
    </source>
</evidence>
<feature type="domain" description="Protein kinase" evidence="11">
    <location>
        <begin position="62"/>
        <end position="321"/>
    </location>
</feature>
<evidence type="ECO:0000256" key="2">
    <source>
        <dbReference type="ARBA" id="ARBA00022473"/>
    </source>
</evidence>
<dbReference type="GO" id="GO:0005737">
    <property type="term" value="C:cytoplasm"/>
    <property type="evidence" value="ECO:0007669"/>
    <property type="project" value="TreeGrafter"/>
</dbReference>
<evidence type="ECO:0000256" key="7">
    <source>
        <dbReference type="ARBA" id="ARBA00022840"/>
    </source>
</evidence>
<keyword evidence="6" id="KW-0221">Differentiation</keyword>
<dbReference type="GO" id="GO:0030154">
    <property type="term" value="P:cell differentiation"/>
    <property type="evidence" value="ECO:0007669"/>
    <property type="project" value="UniProtKB-KW"/>
</dbReference>
<keyword evidence="10" id="KW-0744">Spermatogenesis</keyword>
<dbReference type="PANTHER" id="PTHR24346">
    <property type="entry name" value="MAP/MICROTUBULE AFFINITY-REGULATING KINASE"/>
    <property type="match status" value="1"/>
</dbReference>
<dbReference type="Gene3D" id="1.10.510.10">
    <property type="entry name" value="Transferase(Phosphotransferase) domain 1"/>
    <property type="match status" value="1"/>
</dbReference>
<dbReference type="SMART" id="SM00220">
    <property type="entry name" value="S_TKc"/>
    <property type="match status" value="1"/>
</dbReference>
<comment type="cofactor">
    <cofactor evidence="1">
        <name>Mg(2+)</name>
        <dbReference type="ChEBI" id="CHEBI:18420"/>
    </cofactor>
</comment>
<dbReference type="InterPro" id="IPR000719">
    <property type="entry name" value="Prot_kinase_dom"/>
</dbReference>
<dbReference type="InterPro" id="IPR011009">
    <property type="entry name" value="Kinase-like_dom_sf"/>
</dbReference>
<dbReference type="GO" id="GO:0000287">
    <property type="term" value="F:magnesium ion binding"/>
    <property type="evidence" value="ECO:0007669"/>
    <property type="project" value="UniProtKB-ARBA"/>
</dbReference>
<evidence type="ECO:0000256" key="8">
    <source>
        <dbReference type="ARBA" id="ARBA00022842"/>
    </source>
</evidence>
<keyword evidence="2" id="KW-0217">Developmental protein</keyword>
<gene>
    <name evidence="12" type="ORF">NAV_LOCUS4012</name>
</gene>
<evidence type="ECO:0000256" key="4">
    <source>
        <dbReference type="ARBA" id="ARBA00022723"/>
    </source>
</evidence>
<evidence type="ECO:0000256" key="6">
    <source>
        <dbReference type="ARBA" id="ARBA00022782"/>
    </source>
</evidence>
<dbReference type="PANTHER" id="PTHR24346:SF102">
    <property type="entry name" value="TESTIS-SPECIFIC SERINE_THREONINE-PROTEIN KINASE 1"/>
    <property type="match status" value="1"/>
</dbReference>
<evidence type="ECO:0000256" key="3">
    <source>
        <dbReference type="ARBA" id="ARBA00022553"/>
    </source>
</evidence>
<name>A0A498SGM7_ACAVI</name>
<dbReference type="STRING" id="6277.A0A498SGM7"/>
<dbReference type="InterPro" id="IPR008271">
    <property type="entry name" value="Ser/Thr_kinase_AS"/>
</dbReference>
<dbReference type="OrthoDB" id="504170at2759"/>
<dbReference type="AlphaFoldDB" id="A0A498SGM7"/>
<accession>A0A498SGM7</accession>
<keyword evidence="4" id="KW-0479">Metal-binding</keyword>
<reference evidence="12 13" key="1">
    <citation type="submission" date="2018-08" db="EMBL/GenBank/DDBJ databases">
        <authorList>
            <person name="Laetsch R D."/>
            <person name="Stevens L."/>
            <person name="Kumar S."/>
            <person name="Blaxter L. M."/>
        </authorList>
    </citation>
    <scope>NUCLEOTIDE SEQUENCE [LARGE SCALE GENOMIC DNA]</scope>
</reference>
<dbReference type="FunFam" id="1.10.510.10:FF:000571">
    <property type="entry name" value="Maternal embryonic leucine zipper kinase"/>
    <property type="match status" value="1"/>
</dbReference>
<protein>
    <recommendedName>
        <fullName evidence="11">Protein kinase domain-containing protein</fullName>
    </recommendedName>
</protein>
<dbReference type="GO" id="GO:0035556">
    <property type="term" value="P:intracellular signal transduction"/>
    <property type="evidence" value="ECO:0007669"/>
    <property type="project" value="TreeGrafter"/>
</dbReference>
<dbReference type="GO" id="GO:0050321">
    <property type="term" value="F:tau-protein kinase activity"/>
    <property type="evidence" value="ECO:0007669"/>
    <property type="project" value="TreeGrafter"/>
</dbReference>
<dbReference type="PROSITE" id="PS00108">
    <property type="entry name" value="PROTEIN_KINASE_ST"/>
    <property type="match status" value="1"/>
</dbReference>
<keyword evidence="13" id="KW-1185">Reference proteome</keyword>
<dbReference type="GO" id="GO:0007283">
    <property type="term" value="P:spermatogenesis"/>
    <property type="evidence" value="ECO:0007669"/>
    <property type="project" value="UniProtKB-KW"/>
</dbReference>
<dbReference type="GO" id="GO:0000226">
    <property type="term" value="P:microtubule cytoskeleton organization"/>
    <property type="evidence" value="ECO:0007669"/>
    <property type="project" value="TreeGrafter"/>
</dbReference>
<keyword evidence="3" id="KW-0597">Phosphoprotein</keyword>
<keyword evidence="7" id="KW-0067">ATP-binding</keyword>
<proteinExistence type="predicted"/>
<evidence type="ECO:0000256" key="5">
    <source>
        <dbReference type="ARBA" id="ARBA00022741"/>
    </source>
</evidence>
<evidence type="ECO:0000256" key="1">
    <source>
        <dbReference type="ARBA" id="ARBA00001946"/>
    </source>
</evidence>
<dbReference type="SUPFAM" id="SSF56112">
    <property type="entry name" value="Protein kinase-like (PK-like)"/>
    <property type="match status" value="1"/>
</dbReference>
<sequence length="340" mass="39879">MSIRTKRCEEEQQSSFQDQISTHKRQYDSIKLSPNQNQCQRLYNHRYTYRQPFQTTSNYHYYPPNTRQVLANHGYILTNCAKLGYGRYSKIAIKIIDTRKVTQEYKCKFLPREIHVWKRLSHSNLVALLGVFEEAGKVYLPMELAEKGDLLTFVQQNGAQSESRAQSWMKQLLSAVYYLHMRSIAHRDLKLENILLFADNFIKIADFGFCREIQNGDLSRTFCGSKSYSAPEILLGQEYIPFKADIWSLGVVAFVLVTNRMPYDECVVSNTVIVEAQRKRTYCYSRKLQLSQICQSTIDTMMTFDYRTRPDIQQVMNLPWFRLPIIPPRRKESEFSCTTL</sequence>
<evidence type="ECO:0000313" key="13">
    <source>
        <dbReference type="Proteomes" id="UP000276991"/>
    </source>
</evidence>